<sequence>MPIGRLVTLAGVLLIAMMILPQRSEAAGSVGLWGGTSFGMTEAQVRKAVPKALRPEDPGTLAGGTSELLRLSGITISGHSYTAHFYFTKGKLKQVTLSADQRRPFQLMKGVFDDLVVLLRAKYGKELTQKVETGQLSSSASADFLSGRTNVSMVLLGVEGTPAILNINYQARIAGEADKL</sequence>
<dbReference type="AlphaFoldDB" id="A0A1Y6CPQ9"/>
<organism evidence="1 2">
    <name type="scientific">Tistlia consotensis USBA 355</name>
    <dbReference type="NCBI Taxonomy" id="560819"/>
    <lineage>
        <taxon>Bacteria</taxon>
        <taxon>Pseudomonadati</taxon>
        <taxon>Pseudomonadota</taxon>
        <taxon>Alphaproteobacteria</taxon>
        <taxon>Rhodospirillales</taxon>
        <taxon>Rhodovibrionaceae</taxon>
        <taxon>Tistlia</taxon>
    </lineage>
</organism>
<evidence type="ECO:0000313" key="1">
    <source>
        <dbReference type="EMBL" id="SMF82156.1"/>
    </source>
</evidence>
<gene>
    <name evidence="1" type="ORF">SAMN05428998_14539</name>
</gene>
<evidence type="ECO:0000313" key="2">
    <source>
        <dbReference type="Proteomes" id="UP000192917"/>
    </source>
</evidence>
<keyword evidence="2" id="KW-1185">Reference proteome</keyword>
<name>A0A1Y6CPQ9_9PROT</name>
<protein>
    <submittedName>
        <fullName evidence="1">Uncharacterized protein</fullName>
    </submittedName>
</protein>
<dbReference type="RefSeq" id="WP_085126845.1">
    <property type="nucleotide sequence ID" value="NZ_FWZX01000045.1"/>
</dbReference>
<dbReference type="Proteomes" id="UP000192917">
    <property type="component" value="Unassembled WGS sequence"/>
</dbReference>
<accession>A0A1Y6CPQ9</accession>
<proteinExistence type="predicted"/>
<dbReference type="EMBL" id="FWZX01000045">
    <property type="protein sequence ID" value="SMF82156.1"/>
    <property type="molecule type" value="Genomic_DNA"/>
</dbReference>
<reference evidence="1 2" key="1">
    <citation type="submission" date="2017-04" db="EMBL/GenBank/DDBJ databases">
        <authorList>
            <person name="Afonso C.L."/>
            <person name="Miller P.J."/>
            <person name="Scott M.A."/>
            <person name="Spackman E."/>
            <person name="Goraichik I."/>
            <person name="Dimitrov K.M."/>
            <person name="Suarez D.L."/>
            <person name="Swayne D.E."/>
        </authorList>
    </citation>
    <scope>NUCLEOTIDE SEQUENCE [LARGE SCALE GENOMIC DNA]</scope>
    <source>
        <strain evidence="1 2">USBA 355</strain>
    </source>
</reference>